<keyword evidence="3" id="KW-0234">DNA repair</keyword>
<dbReference type="PANTHER" id="PTHR33991:SF1">
    <property type="entry name" value="DNA REPAIR PROTEIN RECO"/>
    <property type="match status" value="1"/>
</dbReference>
<dbReference type="GO" id="GO:0043590">
    <property type="term" value="C:bacterial nucleoid"/>
    <property type="evidence" value="ECO:0007669"/>
    <property type="project" value="TreeGrafter"/>
</dbReference>
<dbReference type="InterPro" id="IPR003717">
    <property type="entry name" value="RecO"/>
</dbReference>
<evidence type="ECO:0000256" key="2">
    <source>
        <dbReference type="ARBA" id="ARBA00023172"/>
    </source>
</evidence>
<sequence>MYKIYQTEGLVIEGRSLGEADRFLTVFTKDFGMIQAQAQGVRKISSKLRYSLQNFSYAEIDLVQGKEVWRITNAKKKPLLDQVITNYKVMKITNNIFNLLKRLCHGEEKNESLFEDILRGFSLLSNPKITIDEVNNTEFVLVLRILHRLGYWGEIDGMASLTTSPFNYLLLNEVQPLRKKIISEINKSLKATQL</sequence>
<feature type="domain" description="DNA replication/recombination mediator RecO N-terminal" evidence="4">
    <location>
        <begin position="4"/>
        <end position="75"/>
    </location>
</feature>
<dbReference type="Gene3D" id="2.40.50.140">
    <property type="entry name" value="Nucleic acid-binding proteins"/>
    <property type="match status" value="1"/>
</dbReference>
<organism evidence="5 6">
    <name type="scientific">Candidatus Nomurabacteria bacterium RIFCSPLOWO2_01_FULL_33_24</name>
    <dbReference type="NCBI Taxonomy" id="1801765"/>
    <lineage>
        <taxon>Bacteria</taxon>
        <taxon>Candidatus Nomuraibacteriota</taxon>
    </lineage>
</organism>
<evidence type="ECO:0000256" key="1">
    <source>
        <dbReference type="ARBA" id="ARBA00022763"/>
    </source>
</evidence>
<name>A0A1F6X1V8_9BACT</name>
<protein>
    <submittedName>
        <fullName evidence="5">DNA repair protein RecO</fullName>
    </submittedName>
</protein>
<accession>A0A1F6X1V8</accession>
<reference evidence="5 6" key="1">
    <citation type="journal article" date="2016" name="Nat. Commun.">
        <title>Thousands of microbial genomes shed light on interconnected biogeochemical processes in an aquifer system.</title>
        <authorList>
            <person name="Anantharaman K."/>
            <person name="Brown C.T."/>
            <person name="Hug L.A."/>
            <person name="Sharon I."/>
            <person name="Castelle C.J."/>
            <person name="Probst A.J."/>
            <person name="Thomas B.C."/>
            <person name="Singh A."/>
            <person name="Wilkins M.J."/>
            <person name="Karaoz U."/>
            <person name="Brodie E.L."/>
            <person name="Williams K.H."/>
            <person name="Hubbard S.S."/>
            <person name="Banfield J.F."/>
        </authorList>
    </citation>
    <scope>NUCLEOTIDE SEQUENCE [LARGE SCALE GENOMIC DNA]</scope>
</reference>
<gene>
    <name evidence="5" type="ORF">A2995_01960</name>
</gene>
<dbReference type="PANTHER" id="PTHR33991">
    <property type="entry name" value="DNA REPAIR PROTEIN RECO"/>
    <property type="match status" value="1"/>
</dbReference>
<dbReference type="NCBIfam" id="TIGR00613">
    <property type="entry name" value="reco"/>
    <property type="match status" value="1"/>
</dbReference>
<dbReference type="GO" id="GO:0006310">
    <property type="term" value="P:DNA recombination"/>
    <property type="evidence" value="ECO:0007669"/>
    <property type="project" value="UniProtKB-KW"/>
</dbReference>
<keyword evidence="2" id="KW-0233">DNA recombination</keyword>
<dbReference type="InterPro" id="IPR012340">
    <property type="entry name" value="NA-bd_OB-fold"/>
</dbReference>
<proteinExistence type="predicted"/>
<dbReference type="EMBL" id="MFUP01000006">
    <property type="protein sequence ID" value="OGI88091.1"/>
    <property type="molecule type" value="Genomic_DNA"/>
</dbReference>
<dbReference type="GO" id="GO:0006302">
    <property type="term" value="P:double-strand break repair"/>
    <property type="evidence" value="ECO:0007669"/>
    <property type="project" value="TreeGrafter"/>
</dbReference>
<evidence type="ECO:0000259" key="4">
    <source>
        <dbReference type="Pfam" id="PF11967"/>
    </source>
</evidence>
<evidence type="ECO:0000313" key="6">
    <source>
        <dbReference type="Proteomes" id="UP000185809"/>
    </source>
</evidence>
<dbReference type="InterPro" id="IPR022572">
    <property type="entry name" value="DNA_rep/recomb_RecO_N"/>
</dbReference>
<evidence type="ECO:0000313" key="5">
    <source>
        <dbReference type="EMBL" id="OGI88091.1"/>
    </source>
</evidence>
<keyword evidence="1" id="KW-0227">DNA damage</keyword>
<dbReference type="Pfam" id="PF11967">
    <property type="entry name" value="RecO_N"/>
    <property type="match status" value="1"/>
</dbReference>
<dbReference type="Proteomes" id="UP000185809">
    <property type="component" value="Unassembled WGS sequence"/>
</dbReference>
<comment type="caution">
    <text evidence="5">The sequence shown here is derived from an EMBL/GenBank/DDBJ whole genome shotgun (WGS) entry which is preliminary data.</text>
</comment>
<dbReference type="SUPFAM" id="SSF50249">
    <property type="entry name" value="Nucleic acid-binding proteins"/>
    <property type="match status" value="1"/>
</dbReference>
<dbReference type="AlphaFoldDB" id="A0A1F6X1V8"/>
<evidence type="ECO:0000256" key="3">
    <source>
        <dbReference type="ARBA" id="ARBA00023204"/>
    </source>
</evidence>